<accession>A0ABT3BN67</accession>
<comment type="caution">
    <text evidence="2">The sequence shown here is derived from an EMBL/GenBank/DDBJ whole genome shotgun (WGS) entry which is preliminary data.</text>
</comment>
<dbReference type="Proteomes" id="UP001208245">
    <property type="component" value="Unassembled WGS sequence"/>
</dbReference>
<keyword evidence="3" id="KW-1185">Reference proteome</keyword>
<evidence type="ECO:0000313" key="2">
    <source>
        <dbReference type="EMBL" id="MCV3728472.1"/>
    </source>
</evidence>
<reference evidence="2 3" key="1">
    <citation type="journal article" date="2020" name="Int. J. Syst. Evol. Microbiol.">
        <title>Ureaplasma miroungigenitalium sp. nov. isolated from northern elephant seals (Mirounga angustirostris) and Ureaplasma zalophigenitalium sp. nov. isolated from California sea lions (Zalophus californianus).</title>
        <authorList>
            <person name="Volokhov D.V."/>
            <person name="Gulland F.M."/>
            <person name="Gao Y."/>
            <person name="Chizhikov V.E."/>
        </authorList>
    </citation>
    <scope>NUCLEOTIDE SEQUENCE [LARGE SCALE GENOMIC DNA]</scope>
    <source>
        <strain evidence="2 3">ES3182-GEN</strain>
    </source>
</reference>
<keyword evidence="1" id="KW-0472">Membrane</keyword>
<dbReference type="RefSeq" id="WP_263821787.1">
    <property type="nucleotide sequence ID" value="NZ_JAOXHK010000002.1"/>
</dbReference>
<evidence type="ECO:0000256" key="1">
    <source>
        <dbReference type="SAM" id="Phobius"/>
    </source>
</evidence>
<dbReference type="EMBL" id="JAOXHL010000001">
    <property type="protein sequence ID" value="MCV3728472.1"/>
    <property type="molecule type" value="Genomic_DNA"/>
</dbReference>
<feature type="transmembrane region" description="Helical" evidence="1">
    <location>
        <begin position="152"/>
        <end position="174"/>
    </location>
</feature>
<keyword evidence="1" id="KW-1133">Transmembrane helix</keyword>
<sequence>MKKIKRTGVSIIVSWIFILIFLALAFSTLYGALKYVNSGNPDSNHAGDLKYSFSTFQAFYEVLIYKAPTYPYPHDIKAAINYHHVIEFLQNAERNPAALIGTLGIVSFMFPGLSWLSVAFFALSALIYLIVKIKMFVLWGRLRKLDRDILSLLCLIGTFLPIIFLDWLVAISSINLYKKAKKRKEEVLNSPTNTWDNSNNNL</sequence>
<feature type="transmembrane region" description="Helical" evidence="1">
    <location>
        <begin position="12"/>
        <end position="33"/>
    </location>
</feature>
<name>A0ABT3BN67_9BACT</name>
<gene>
    <name evidence="2" type="ORF">OF376_01665</name>
</gene>
<proteinExistence type="predicted"/>
<protein>
    <submittedName>
        <fullName evidence="2">Uncharacterized protein</fullName>
    </submittedName>
</protein>
<keyword evidence="1" id="KW-0812">Transmembrane</keyword>
<organism evidence="2 3">
    <name type="scientific">Ureaplasma miroungigenitalium</name>
    <dbReference type="NCBI Taxonomy" id="1042321"/>
    <lineage>
        <taxon>Bacteria</taxon>
        <taxon>Bacillati</taxon>
        <taxon>Mycoplasmatota</taxon>
        <taxon>Mycoplasmoidales</taxon>
        <taxon>Mycoplasmoidaceae</taxon>
        <taxon>Ureaplasma</taxon>
    </lineage>
</organism>
<feature type="transmembrane region" description="Helical" evidence="1">
    <location>
        <begin position="112"/>
        <end position="131"/>
    </location>
</feature>
<evidence type="ECO:0000313" key="3">
    <source>
        <dbReference type="Proteomes" id="UP001208245"/>
    </source>
</evidence>